<organism evidence="3 4">
    <name type="scientific">Cordyceps javanica</name>
    <dbReference type="NCBI Taxonomy" id="43265"/>
    <lineage>
        <taxon>Eukaryota</taxon>
        <taxon>Fungi</taxon>
        <taxon>Dikarya</taxon>
        <taxon>Ascomycota</taxon>
        <taxon>Pezizomycotina</taxon>
        <taxon>Sordariomycetes</taxon>
        <taxon>Hypocreomycetidae</taxon>
        <taxon>Hypocreales</taxon>
        <taxon>Cordycipitaceae</taxon>
        <taxon>Cordyceps</taxon>
    </lineage>
</organism>
<evidence type="ECO:0000313" key="4">
    <source>
        <dbReference type="Proteomes" id="UP000315783"/>
    </source>
</evidence>
<name>A0A545UKP3_9HYPO</name>
<keyword evidence="2" id="KW-0812">Transmembrane</keyword>
<keyword evidence="2" id="KW-0472">Membrane</keyword>
<dbReference type="AlphaFoldDB" id="A0A545UKP3"/>
<gene>
    <name evidence="3" type="ORF">IF1G_11307</name>
</gene>
<feature type="transmembrane region" description="Helical" evidence="2">
    <location>
        <begin position="112"/>
        <end position="134"/>
    </location>
</feature>
<reference evidence="3 4" key="1">
    <citation type="journal article" date="2019" name="Appl. Microbiol. Biotechnol.">
        <title>Genome sequence of Isaria javanica and comparative genome analysis insights into family S53 peptidase evolution in fungal entomopathogens.</title>
        <authorList>
            <person name="Lin R."/>
            <person name="Zhang X."/>
            <person name="Xin B."/>
            <person name="Zou M."/>
            <person name="Gao Y."/>
            <person name="Qin F."/>
            <person name="Hu Q."/>
            <person name="Xie B."/>
            <person name="Cheng X."/>
        </authorList>
    </citation>
    <scope>NUCLEOTIDE SEQUENCE [LARGE SCALE GENOMIC DNA]</scope>
    <source>
        <strain evidence="3 4">IJ1G</strain>
    </source>
</reference>
<feature type="transmembrane region" description="Helical" evidence="2">
    <location>
        <begin position="171"/>
        <end position="194"/>
    </location>
</feature>
<evidence type="ECO:0000256" key="2">
    <source>
        <dbReference type="SAM" id="Phobius"/>
    </source>
</evidence>
<comment type="caution">
    <text evidence="3">The sequence shown here is derived from an EMBL/GenBank/DDBJ whole genome shotgun (WGS) entry which is preliminary data.</text>
</comment>
<feature type="transmembrane region" description="Helical" evidence="2">
    <location>
        <begin position="140"/>
        <end position="159"/>
    </location>
</feature>
<feature type="transmembrane region" description="Helical" evidence="2">
    <location>
        <begin position="47"/>
        <end position="68"/>
    </location>
</feature>
<dbReference type="EMBL" id="SPUK01000042">
    <property type="protein sequence ID" value="TQV90030.1"/>
    <property type="molecule type" value="Genomic_DNA"/>
</dbReference>
<feature type="transmembrane region" description="Helical" evidence="2">
    <location>
        <begin position="12"/>
        <end position="35"/>
    </location>
</feature>
<dbReference type="Proteomes" id="UP000315783">
    <property type="component" value="Unassembled WGS sequence"/>
</dbReference>
<evidence type="ECO:0000256" key="1">
    <source>
        <dbReference type="SAM" id="MobiDB-lite"/>
    </source>
</evidence>
<protein>
    <submittedName>
        <fullName evidence="3">Uncharacterized protein</fullName>
    </submittedName>
</protein>
<keyword evidence="4" id="KW-1185">Reference proteome</keyword>
<feature type="compositionally biased region" description="Basic and acidic residues" evidence="1">
    <location>
        <begin position="235"/>
        <end position="248"/>
    </location>
</feature>
<proteinExistence type="predicted"/>
<keyword evidence="2" id="KW-1133">Transmembrane helix</keyword>
<accession>A0A545UKP3</accession>
<sequence>MQSLYAVQPISWGLTLAVAGLEELYLAIYLLYAHYYPRSFSDLRRRLLKAAFVSYTVALAAFLVAFFVTRQISRTHTPLFVLFCTWQVLNGLCLGIYLWLSTFSFYGVWTSVFAVGCVILPTAAILGAGIWCYWATQRQWLWMFIPFLCGVLTVTGLYLTDRRVAPTHKSYGLHWSYLLLPVLGGLGLGSWAAVVPAEQLPILQQIQYGSQSAIGLLIVYLPLVKGLVSDHKFKTEARQRSQAPRERTSLQPRPSRQNLVTSITELYDISTEDLESLLMEEGLDPSEATGGGKPRPDSLTRISIKLLDKHGTHREKKTYGRLLHRVRQRCRHGRDRGERTCYKLHRKFSQVLVLVALTSTRDARSIERLREYQEDDIISLVWQSMHQLQELPRTSNATQKHHAALIQSVFELCSGVKNPCQWKCLDASRTFQQNRQMFLSMLGIDVHATCVDITEITKLAGQCKVFQLQPELKAIRDLLNPAYLPILPLQSVHWKAACNLTYDASQRFSAFAGSISHQFSYNEPSEPDYLFIIFRYLENTLLQLDDEYLKIVQSRLADKIRSCEIPNRLVVYVIAAFISSEEATTATVHDFVNENACTVSRETISAMTRALNKAMRSWPTQEGSSTKFVLRLLGDTFHLENDKHMPVTAKTPNDVEAQKWDIYWDSRMREHANHDLARAFAKFTG</sequence>
<feature type="transmembrane region" description="Helical" evidence="2">
    <location>
        <begin position="80"/>
        <end position="100"/>
    </location>
</feature>
<feature type="region of interest" description="Disordered" evidence="1">
    <location>
        <begin position="235"/>
        <end position="255"/>
    </location>
</feature>
<evidence type="ECO:0000313" key="3">
    <source>
        <dbReference type="EMBL" id="TQV90030.1"/>
    </source>
</evidence>